<protein>
    <recommendedName>
        <fullName evidence="2">USP domain-containing protein</fullName>
    </recommendedName>
</protein>
<dbReference type="PROSITE" id="PS50235">
    <property type="entry name" value="USP_3"/>
    <property type="match status" value="1"/>
</dbReference>
<dbReference type="InterPro" id="IPR050164">
    <property type="entry name" value="Peptidase_C19"/>
</dbReference>
<dbReference type="InterPro" id="IPR018200">
    <property type="entry name" value="USP_CS"/>
</dbReference>
<dbReference type="PANTHER" id="PTHR24006">
    <property type="entry name" value="UBIQUITIN CARBOXYL-TERMINAL HYDROLASE"/>
    <property type="match status" value="1"/>
</dbReference>
<dbReference type="Pfam" id="PF00443">
    <property type="entry name" value="UCH"/>
    <property type="match status" value="1"/>
</dbReference>
<proteinExistence type="predicted"/>
<dbReference type="InterPro" id="IPR038765">
    <property type="entry name" value="Papain-like_cys_pep_sf"/>
</dbReference>
<feature type="compositionally biased region" description="Basic and acidic residues" evidence="1">
    <location>
        <begin position="58"/>
        <end position="67"/>
    </location>
</feature>
<gene>
    <name evidence="3" type="ORF">FJTKL_04995</name>
</gene>
<dbReference type="InterPro" id="IPR028889">
    <property type="entry name" value="USP"/>
</dbReference>
<dbReference type="PANTHER" id="PTHR24006:SF827">
    <property type="entry name" value="UBIQUITIN CARBOXYL-TERMINAL HYDROLASE 34"/>
    <property type="match status" value="1"/>
</dbReference>
<accession>A0ABR4EYR2</accession>
<dbReference type="InterPro" id="IPR021905">
    <property type="entry name" value="DUF3517"/>
</dbReference>
<evidence type="ECO:0000256" key="1">
    <source>
        <dbReference type="SAM" id="MobiDB-lite"/>
    </source>
</evidence>
<dbReference type="EMBL" id="JBAWTH010000019">
    <property type="protein sequence ID" value="KAL2287590.1"/>
    <property type="molecule type" value="Genomic_DNA"/>
</dbReference>
<dbReference type="EMBL" id="JBAWTH010000019">
    <property type="protein sequence ID" value="KAL2287587.1"/>
    <property type="molecule type" value="Genomic_DNA"/>
</dbReference>
<sequence>MPAGQIQMDRASNSPVESRERAVSSEPCSTRPNPFDDDDGASARKRRRTSLNGASRSRSLESEESSRHTPARPVDDDIQGLPVDQDIKMTMDSSPSKPQTPEHQQHHAQPLSESKPTKITLNLKSRKHAPQSTPSSPTSLKDADGELDTSHESGIRASVEDPELDVLNAVPDFKSAASSPSAVDDHDEPLIESVDENETSQLADLQDIELHLADPVHGFPTRPDESLPDALQNICGALSTYREAAPKLTMWIEEYLAWARDCGVYILLQNYEEHREFWKELPRLIWENTTLGRGAPMRSPQLSRLIFDLHKAFTKLTAFFTDLDHLMLRPVEAGENIHQELTSPIYIIYLNQYLMEYGGQAGNMNYIDSDPLLPEYMSGLIDTFRSFPAYGSDTPNHSPCHLGQLMATLVPRFPRLLDHLHVVGQLAIFMIRDATERLHLAQPTRDAEEAMAFLEQGYHLTETMSRALEACIEKNVNQIQAEVFENSMFVLTNLLRLCFRAETGHAAAAIREHQRNHPDIDQIFSHEVMVDEWRLKTLTQFITSSQMQLRLLAAQTMCTDLVRIFKDHSGHGIENSQQPLLRHISNTLLQSGVVTYILGPTCHPEVTTASGNIIGFLFASHTFTEQHLDFMWQTMTTCQISGVSESLSAMFIHIVHLFTPADLLAFCRKMQTVPIEAFSPTIKELCVAVITQLCQKHDVTQELLPYSLMFRLLRESSAQGTPFYQVMHRWAAQTISQLLKFGPSFEDRAVLYQECLRDIAQKTPCTLGSIHCLAFLCRPIGRELQVLTSQHDLPRLLIDEFEHAVNTRQHSGKQHVINGLENKPRLEMLSNIIQQQPEAIKGDLGPKLWELLVGKHAASHEDRMCGWQSLNIALNARADNPFLEICFDVYLPTLAPELFCDGSLDFALKKIARLVDDKDSSVLDDDDSRDRQAIEELWRIVLTAPTNTIEQPAIRALVKGVYIDSRCIQHFSSHRARKVHLALVNRCLQQLSLAAKRLMVSEDEADPDAMDTTSSGYEIRDERILFSRSLQILRTFNEYYHATSQFSTPDMRSLVLPKDTDVQGESADLKFQSFDGDRQTEVKPLPIGKGNTAGSLLASIRDATGFDNYRLYYKGQALTPSEQDICRSLDELQICEGLILVKRESETVEQPLQVRPGASAVEIEILRHFEELWHFLGLEETLATEVFTFLSALPVDDRILATIEQETPNYHQVFPSAYPLKSLYAVHAIQEYLNIQFSLAKSNNEHGSYNNALARALRLVVWAISDPHVADQNSSDELRIRLASKLVEQLLSILKDPLRASTVPECLDIKLLERLVDIISFCMTTRPTVACTNLLNVAFQAILDTCSLRVDLWNTLCSRADVKFVIRRLLLDDPRGALRKSTALAIGEKTVRPLSPSAVPDPVFRDYFWTFLIELIPCGLGQPATCSELFQLAVALFKSMKDSKSDVLDLPKTTQFLSQLLLDYRPQEDIIQPGAVDLAAQGLVSLLHFILCDVHEQAGVEILPPSFTTQLFWHHLFPRRWSSANSLWQGDVIYNQATRCQLISIILRVAGRTPEQTGLLIEDLKSLVPCSTNDETENSSPYQYELPANNFERSKAIRSQCGYAGLRNLSNTCYLNSLCTQLFMNFDFRQFMLSAEVSGGDKAQSLLYHTQRMFGQLQSSHRRFIDPEAFVASIKTYDDDLINIHNQMDVEEFFNLLNDRWEGQLRSQEAMQRFRSFYGGQIVTQTKSKECEHISEVMEPFSSIQCDIKGKKDLLESLDAYVDGEHMEGDNKYNCTTCGRHVDAVRRSCLKEVPDSLIFHLKRFDFNLRTLARNKINDYFAFPDRIDMRPFTIEHLSNPTGGSSEDWFELVGVLVHAGTAESGHYYSFIRERPTSRANQDWFEFNDDTVTPWNPAKMEASCYGGTESSWDAGGVTYEKNYCAYMLFYERSSALQRKNHELQQSLSSSPLQAPMPAILANSIREDNLRLLQRHCLFDPHHIRLVDGAIEHMLELNGGVCSEDHETETSAVEMMLGHLDQVAARAKDIPDAQRLMQRLRDMTTSCARCAFVVYEYFSDRHESFRGLVQRNLEPEIRQSVSDLLMIALQSVKETFPGNYNVYTVSPVTLDNFEVNVVSGVCAMFEVLWENFHVSLRSWFEVFYLMARFVELGKEELLAFAGHNFLYKTLLIIVAENLSHQELDQQFVRLSNALARRQNRPPSFSTIMDLLNSVFASITVDDPVNTHAERENIYLEHPDSPLRLTTVEASVLEQKWDGGCSIFLDKLIYINQNPEATDAIFASLLKQDWSLEDDILETLIVNTHVQPSFLVHAPYLRVAALYCRLSREPANIDRLIEHIARNSNMLVNSEPKAVLAFFTNRAVIDGNRENSGETKKATNIQCLEYLPLWVPGLLAHYDHNISNEVKQVIYEKVFRYGPNPGFEEKHGGQERAEAVVRSAKRIGVECLHYVAENYTKRGTSVPAQTVVVLQSILEQCGNFFDATDEVAGEDSLKFFAERQVILDSLRRLSVDDLEDDGSGMSDSDSSLFSSPVSVIHQQYRELTILRPKDWENSVASSDQMDSLGDDDIRDVDT</sequence>
<organism evidence="3 4">
    <name type="scientific">Diaporthe vaccinii</name>
    <dbReference type="NCBI Taxonomy" id="105482"/>
    <lineage>
        <taxon>Eukaryota</taxon>
        <taxon>Fungi</taxon>
        <taxon>Dikarya</taxon>
        <taxon>Ascomycota</taxon>
        <taxon>Pezizomycotina</taxon>
        <taxon>Sordariomycetes</taxon>
        <taxon>Sordariomycetidae</taxon>
        <taxon>Diaporthales</taxon>
        <taxon>Diaporthaceae</taxon>
        <taxon>Diaporthe</taxon>
        <taxon>Diaporthe eres species complex</taxon>
    </lineage>
</organism>
<dbReference type="CDD" id="cd02659">
    <property type="entry name" value="peptidase_C19C"/>
    <property type="match status" value="1"/>
</dbReference>
<feature type="region of interest" description="Disordered" evidence="1">
    <location>
        <begin position="1"/>
        <end position="155"/>
    </location>
</feature>
<feature type="compositionally biased region" description="Polar residues" evidence="1">
    <location>
        <begin position="111"/>
        <end position="123"/>
    </location>
</feature>
<feature type="region of interest" description="Disordered" evidence="1">
    <location>
        <begin position="2550"/>
        <end position="2569"/>
    </location>
</feature>
<evidence type="ECO:0000259" key="2">
    <source>
        <dbReference type="PROSITE" id="PS50235"/>
    </source>
</evidence>
<comment type="caution">
    <text evidence="3">The sequence shown here is derived from an EMBL/GenBank/DDBJ whole genome shotgun (WGS) entry which is preliminary data.</text>
</comment>
<dbReference type="Pfam" id="PF12030">
    <property type="entry name" value="DUF3517"/>
    <property type="match status" value="1"/>
</dbReference>
<feature type="compositionally biased region" description="Polar residues" evidence="1">
    <location>
        <begin position="91"/>
        <end position="102"/>
    </location>
</feature>
<feature type="compositionally biased region" description="Polar residues" evidence="1">
    <location>
        <begin position="130"/>
        <end position="139"/>
    </location>
</feature>
<feature type="compositionally biased region" description="Acidic residues" evidence="1">
    <location>
        <begin position="2559"/>
        <end position="2569"/>
    </location>
</feature>
<dbReference type="Proteomes" id="UP001600888">
    <property type="component" value="Unassembled WGS sequence"/>
</dbReference>
<dbReference type="Gene3D" id="3.90.70.10">
    <property type="entry name" value="Cysteine proteinases"/>
    <property type="match status" value="1"/>
</dbReference>
<keyword evidence="4" id="KW-1185">Reference proteome</keyword>
<reference evidence="3 4" key="1">
    <citation type="submission" date="2024-03" db="EMBL/GenBank/DDBJ databases">
        <title>A high-quality draft genome sequence of Diaporthe vaccinii, a causative agent of upright dieback and viscid rot disease in cranberry plants.</title>
        <authorList>
            <person name="Sarrasin M."/>
            <person name="Lang B.F."/>
            <person name="Burger G."/>
        </authorList>
    </citation>
    <scope>NUCLEOTIDE SEQUENCE [LARGE SCALE GENOMIC DNA]</scope>
    <source>
        <strain evidence="3 4">IS7</strain>
    </source>
</reference>
<feature type="domain" description="USP" evidence="2">
    <location>
        <begin position="1604"/>
        <end position="1930"/>
    </location>
</feature>
<dbReference type="SUPFAM" id="SSF54001">
    <property type="entry name" value="Cysteine proteinases"/>
    <property type="match status" value="1"/>
</dbReference>
<name>A0ABR4EYR2_9PEZI</name>
<dbReference type="PROSITE" id="PS00973">
    <property type="entry name" value="USP_2"/>
    <property type="match status" value="1"/>
</dbReference>
<evidence type="ECO:0000313" key="4">
    <source>
        <dbReference type="Proteomes" id="UP001600888"/>
    </source>
</evidence>
<feature type="compositionally biased region" description="Basic and acidic residues" evidence="1">
    <location>
        <begin position="141"/>
        <end position="154"/>
    </location>
</feature>
<dbReference type="InterPro" id="IPR001394">
    <property type="entry name" value="Peptidase_C19_UCH"/>
</dbReference>
<evidence type="ECO:0000313" key="3">
    <source>
        <dbReference type="EMBL" id="KAL2287587.1"/>
    </source>
</evidence>